<reference evidence="1" key="1">
    <citation type="submission" date="2019-04" db="EMBL/GenBank/DDBJ databases">
        <title>An insight into the mialome of Ixodes scapularis.</title>
        <authorList>
            <person name="Ribeiro J.M."/>
            <person name="Mather T.N."/>
            <person name="Karim S."/>
        </authorList>
    </citation>
    <scope>NUCLEOTIDE SEQUENCE</scope>
</reference>
<dbReference type="AlphaFoldDB" id="A0A4D5RCD6"/>
<organism evidence="1">
    <name type="scientific">Ixodes scapularis</name>
    <name type="common">Black-legged tick</name>
    <name type="synonym">Deer tick</name>
    <dbReference type="NCBI Taxonomy" id="6945"/>
    <lineage>
        <taxon>Eukaryota</taxon>
        <taxon>Metazoa</taxon>
        <taxon>Ecdysozoa</taxon>
        <taxon>Arthropoda</taxon>
        <taxon>Chelicerata</taxon>
        <taxon>Arachnida</taxon>
        <taxon>Acari</taxon>
        <taxon>Parasitiformes</taxon>
        <taxon>Ixodida</taxon>
        <taxon>Ixodoidea</taxon>
        <taxon>Ixodidae</taxon>
        <taxon>Ixodinae</taxon>
        <taxon>Ixodes</taxon>
    </lineage>
</organism>
<proteinExistence type="predicted"/>
<dbReference type="EMBL" id="GHJT01000794">
    <property type="protein sequence ID" value="MOY34765.1"/>
    <property type="molecule type" value="Transcribed_RNA"/>
</dbReference>
<protein>
    <submittedName>
        <fullName evidence="1">Uncharacterized protein</fullName>
    </submittedName>
</protein>
<name>A0A4D5RCD6_IXOSC</name>
<accession>A0A4D5RCD6</accession>
<sequence length="86" mass="9421">MFQLSVSLQLVGHCHARGGKPRWSDGPSALPGGKRSVVHFCFYRFILFAWFRMAPPVLIETAGLECLVLHGLHACPKTAASSLQTN</sequence>
<evidence type="ECO:0000313" key="1">
    <source>
        <dbReference type="EMBL" id="MOY34765.1"/>
    </source>
</evidence>